<keyword evidence="2" id="KW-1185">Reference proteome</keyword>
<accession>A0ACB7PH74</accession>
<dbReference type="EMBL" id="JAGIZQ010000002">
    <property type="protein sequence ID" value="KAH6640349.1"/>
    <property type="molecule type" value="Genomic_DNA"/>
</dbReference>
<protein>
    <submittedName>
        <fullName evidence="1">Uncharacterized protein</fullName>
    </submittedName>
</protein>
<sequence>MQGVSSPPSSISSANTKRPSWPSYAQPLEHRWINIQAEMTLTTEHVAHIPPPHNGTLPPLHNGALPPPHNGSLPRSPTIFRLTASTQLRKVTGLQKRWKSAELSCSREIDVSRRGLRKRAWWPCGPAMQKFDTEIVGEIEELLKNVELGDADIYLRLYMIGKSQEKSRPVIMVCCSNPRVRTQAEEAIRESRIPKEYPEFALGASALPLEQPGLVRALAGMSGATQSAGHQTQVHGSRKRARGDEEDEEDEDDEPPPQKRQTYDSNHISEAIRYPVGRRLYVGSRVATGGVIIRIHERDHQLTVSHVLDDEPVLAPSDSDGQSLLEECHFDDMSEDDDEVDSATSNEPNGRPTFGHGRQTPFDPSSAGYIQKDQAVSTYDSRNGPNPGLDYTLLPLDLIWVPHGEREDVLPNKIILPDAKSPRTLCIEEVLGIPETEQAVAVATASRGVVRGVLVPTVVYFRNAKLPRLQRLHPVHLDSPVGLGDSGSAVVDQITGHLYGHIVRGAEQSTTAYIVAAAEVFDELWQMTAANPQLVTILKSVYDDVYISPREQKIVNPAPDVTASCSPSPSPAPAPTGIDPHGPDAYVPGLPVALGVEFSFPEPGESPIPVELLGLGPIYSGIESPPGLTMASYSDIMTSGANSAGSMAPGQGHPEGTDTDSTAAMNLATGHQNTTKPVDPDGQPLFDRQPGPPVDPRTGVFGPWNGGLAATAEEPEVDGAEYDPFYNVPFEPWA</sequence>
<proteinExistence type="predicted"/>
<organism evidence="1 2">
    <name type="scientific">Chaetomium tenue</name>
    <dbReference type="NCBI Taxonomy" id="1854479"/>
    <lineage>
        <taxon>Eukaryota</taxon>
        <taxon>Fungi</taxon>
        <taxon>Dikarya</taxon>
        <taxon>Ascomycota</taxon>
        <taxon>Pezizomycotina</taxon>
        <taxon>Sordariomycetes</taxon>
        <taxon>Sordariomycetidae</taxon>
        <taxon>Sordariales</taxon>
        <taxon>Chaetomiaceae</taxon>
        <taxon>Chaetomium</taxon>
    </lineage>
</organism>
<evidence type="ECO:0000313" key="2">
    <source>
        <dbReference type="Proteomes" id="UP000724584"/>
    </source>
</evidence>
<comment type="caution">
    <text evidence="1">The sequence shown here is derived from an EMBL/GenBank/DDBJ whole genome shotgun (WGS) entry which is preliminary data.</text>
</comment>
<gene>
    <name evidence="1" type="ORF">F5144DRAFT_560061</name>
</gene>
<name>A0ACB7PH74_9PEZI</name>
<reference evidence="1 2" key="1">
    <citation type="journal article" date="2021" name="Nat. Commun.">
        <title>Genetic determinants of endophytism in the Arabidopsis root mycobiome.</title>
        <authorList>
            <person name="Mesny F."/>
            <person name="Miyauchi S."/>
            <person name="Thiergart T."/>
            <person name="Pickel B."/>
            <person name="Atanasova L."/>
            <person name="Karlsson M."/>
            <person name="Huettel B."/>
            <person name="Barry K.W."/>
            <person name="Haridas S."/>
            <person name="Chen C."/>
            <person name="Bauer D."/>
            <person name="Andreopoulos W."/>
            <person name="Pangilinan J."/>
            <person name="LaButti K."/>
            <person name="Riley R."/>
            <person name="Lipzen A."/>
            <person name="Clum A."/>
            <person name="Drula E."/>
            <person name="Henrissat B."/>
            <person name="Kohler A."/>
            <person name="Grigoriev I.V."/>
            <person name="Martin F.M."/>
            <person name="Hacquard S."/>
        </authorList>
    </citation>
    <scope>NUCLEOTIDE SEQUENCE [LARGE SCALE GENOMIC DNA]</scope>
    <source>
        <strain evidence="1 2">MPI-SDFR-AT-0079</strain>
    </source>
</reference>
<evidence type="ECO:0000313" key="1">
    <source>
        <dbReference type="EMBL" id="KAH6640349.1"/>
    </source>
</evidence>
<dbReference type="Proteomes" id="UP000724584">
    <property type="component" value="Unassembled WGS sequence"/>
</dbReference>